<dbReference type="PANTHER" id="PTHR34605">
    <property type="entry name" value="PHAGE_INTEGRASE DOMAIN-CONTAINING PROTEIN"/>
    <property type="match status" value="1"/>
</dbReference>
<dbReference type="InterPro" id="IPR013762">
    <property type="entry name" value="Integrase-like_cat_sf"/>
</dbReference>
<evidence type="ECO:0000313" key="2">
    <source>
        <dbReference type="EMBL" id="KAF5328424.1"/>
    </source>
</evidence>
<dbReference type="InterPro" id="IPR011010">
    <property type="entry name" value="DNA_brk_join_enz"/>
</dbReference>
<dbReference type="GO" id="GO:0006310">
    <property type="term" value="P:DNA recombination"/>
    <property type="evidence" value="ECO:0007669"/>
    <property type="project" value="UniProtKB-KW"/>
</dbReference>
<dbReference type="GO" id="GO:0003677">
    <property type="term" value="F:DNA binding"/>
    <property type="evidence" value="ECO:0007669"/>
    <property type="project" value="InterPro"/>
</dbReference>
<evidence type="ECO:0000313" key="3">
    <source>
        <dbReference type="Proteomes" id="UP000567179"/>
    </source>
</evidence>
<protein>
    <recommendedName>
        <fullName evidence="4">DNA breaking-rejoining enzyme</fullName>
    </recommendedName>
</protein>
<dbReference type="PANTHER" id="PTHR34605:SF4">
    <property type="entry name" value="DNA ADENINE METHYLTRANSFERASE"/>
    <property type="match status" value="1"/>
</dbReference>
<accession>A0A8H5F999</accession>
<dbReference type="SUPFAM" id="SSF56349">
    <property type="entry name" value="DNA breaking-rejoining enzymes"/>
    <property type="match status" value="1"/>
</dbReference>
<dbReference type="InterPro" id="IPR052925">
    <property type="entry name" value="Phage_Integrase-like_Recomb"/>
</dbReference>
<dbReference type="Proteomes" id="UP000567179">
    <property type="component" value="Unassembled WGS sequence"/>
</dbReference>
<proteinExistence type="predicted"/>
<dbReference type="GO" id="GO:0015074">
    <property type="term" value="P:DNA integration"/>
    <property type="evidence" value="ECO:0007669"/>
    <property type="project" value="InterPro"/>
</dbReference>
<dbReference type="Gene3D" id="1.10.443.10">
    <property type="entry name" value="Intergrase catalytic core"/>
    <property type="match status" value="1"/>
</dbReference>
<sequence>METTTDISTTPGFAGLTSLLAIESRNLHLEDIEADIEGEKETLPDFVDTEQPGSSSSSATLSISQIEKTIAGYSKGVSDGTENEYHRLANACVAFLISRNLISTRDDFLSKSPPLNAPLLIVAWIMHDCDTVALDGFMATGPRHTYAHAQKMRASLTHVFGRDFGLGHTSWVATYMVSLRRRKVQEGEAATSARAITSTILEQLYDFNHLPENHDIGLYERRRASGELKQDPNHWGGPLARRAMHAIYTLAFLCLLRVDEVLNIKAKHVEFIDNGSRSILILTLPFRKTHQFGEIQPFFLQALAVEDAHLCPVRAVGEWIHASGITSGYLFRRMTALDRPVLADAHMSSQQCLELFRNNLLDIGIDPAPYGTHSFRRGGCQYLSSERRWLLRRICEWGGWSTEFSNLTIVKYLLSWNDNPTERREDFFNPDIQPTTKCYHCGRSCPCA</sequence>
<keyword evidence="1" id="KW-0233">DNA recombination</keyword>
<evidence type="ECO:0008006" key="4">
    <source>
        <dbReference type="Google" id="ProtNLM"/>
    </source>
</evidence>
<reference evidence="2 3" key="1">
    <citation type="journal article" date="2020" name="ISME J.">
        <title>Uncovering the hidden diversity of litter-decomposition mechanisms in mushroom-forming fungi.</title>
        <authorList>
            <person name="Floudas D."/>
            <person name="Bentzer J."/>
            <person name="Ahren D."/>
            <person name="Johansson T."/>
            <person name="Persson P."/>
            <person name="Tunlid A."/>
        </authorList>
    </citation>
    <scope>NUCLEOTIDE SEQUENCE [LARGE SCALE GENOMIC DNA]</scope>
    <source>
        <strain evidence="2 3">CBS 101986</strain>
    </source>
</reference>
<organism evidence="2 3">
    <name type="scientific">Psilocybe cf. subviscida</name>
    <dbReference type="NCBI Taxonomy" id="2480587"/>
    <lineage>
        <taxon>Eukaryota</taxon>
        <taxon>Fungi</taxon>
        <taxon>Dikarya</taxon>
        <taxon>Basidiomycota</taxon>
        <taxon>Agaricomycotina</taxon>
        <taxon>Agaricomycetes</taxon>
        <taxon>Agaricomycetidae</taxon>
        <taxon>Agaricales</taxon>
        <taxon>Agaricineae</taxon>
        <taxon>Strophariaceae</taxon>
        <taxon>Psilocybe</taxon>
    </lineage>
</organism>
<comment type="caution">
    <text evidence="2">The sequence shown here is derived from an EMBL/GenBank/DDBJ whole genome shotgun (WGS) entry which is preliminary data.</text>
</comment>
<name>A0A8H5F999_9AGAR</name>
<dbReference type="AlphaFoldDB" id="A0A8H5F999"/>
<keyword evidence="3" id="KW-1185">Reference proteome</keyword>
<dbReference type="OrthoDB" id="3163890at2759"/>
<evidence type="ECO:0000256" key="1">
    <source>
        <dbReference type="ARBA" id="ARBA00023172"/>
    </source>
</evidence>
<gene>
    <name evidence="2" type="ORF">D9619_013272</name>
</gene>
<dbReference type="EMBL" id="JAACJJ010000004">
    <property type="protein sequence ID" value="KAF5328424.1"/>
    <property type="molecule type" value="Genomic_DNA"/>
</dbReference>